<organism evidence="2 3">
    <name type="scientific">Steinernema carpocapsae</name>
    <name type="common">Entomopathogenic nematode</name>
    <dbReference type="NCBI Taxonomy" id="34508"/>
    <lineage>
        <taxon>Eukaryota</taxon>
        <taxon>Metazoa</taxon>
        <taxon>Ecdysozoa</taxon>
        <taxon>Nematoda</taxon>
        <taxon>Chromadorea</taxon>
        <taxon>Rhabditida</taxon>
        <taxon>Tylenchina</taxon>
        <taxon>Panagrolaimomorpha</taxon>
        <taxon>Strongyloidoidea</taxon>
        <taxon>Steinernematidae</taxon>
        <taxon>Steinernema</taxon>
    </lineage>
</organism>
<gene>
    <name evidence="2" type="ORF">L596_020133</name>
</gene>
<feature type="transmembrane region" description="Helical" evidence="1">
    <location>
        <begin position="126"/>
        <end position="147"/>
    </location>
</feature>
<feature type="transmembrane region" description="Helical" evidence="1">
    <location>
        <begin position="213"/>
        <end position="238"/>
    </location>
</feature>
<accession>A0A4U5MSM3</accession>
<feature type="transmembrane region" description="Helical" evidence="1">
    <location>
        <begin position="244"/>
        <end position="268"/>
    </location>
</feature>
<dbReference type="EMBL" id="AZBU02000006">
    <property type="protein sequence ID" value="TKR72726.1"/>
    <property type="molecule type" value="Genomic_DNA"/>
</dbReference>
<feature type="transmembrane region" description="Helical" evidence="1">
    <location>
        <begin position="159"/>
        <end position="184"/>
    </location>
</feature>
<keyword evidence="3" id="KW-1185">Reference proteome</keyword>
<reference evidence="2 3" key="2">
    <citation type="journal article" date="2019" name="G3 (Bethesda)">
        <title>Hybrid Assembly of the Genome of the Entomopathogenic Nematode Steinernema carpocapsae Identifies the X-Chromosome.</title>
        <authorList>
            <person name="Serra L."/>
            <person name="Macchietto M."/>
            <person name="Macias-Munoz A."/>
            <person name="McGill C.J."/>
            <person name="Rodriguez I.M."/>
            <person name="Rodriguez B."/>
            <person name="Murad R."/>
            <person name="Mortazavi A."/>
        </authorList>
    </citation>
    <scope>NUCLEOTIDE SEQUENCE [LARGE SCALE GENOMIC DNA]</scope>
    <source>
        <strain evidence="2 3">ALL</strain>
    </source>
</reference>
<feature type="transmembrane region" description="Helical" evidence="1">
    <location>
        <begin position="6"/>
        <end position="28"/>
    </location>
</feature>
<dbReference type="AlphaFoldDB" id="A0A4U5MSM3"/>
<dbReference type="InterPro" id="IPR019422">
    <property type="entry name" value="7TM_GPCR_serpentine_rcpt_Srh"/>
</dbReference>
<sequence>MVTFANYAFTIPATLDIILEPYFIFLVIRKSGAGMDSYRFFLFSISICNFTFSLLVPIWSAEFVFANSTVCAISAHLSSLAEFVVFDVMQVMGVTIIQLTLLMLIYASFQLTHPGKVLCMSLGRRIAIILAFTQTPVFGLLICNYFILTTFNCFNVALTPAFCIVCGSLALYFSSYLALAGYCIKQISGISKTSHHASSNTVKLVKSVVKNFVITNSVIVFFVAMPIVVGMLLMLLIGNSLPVMVPQMGFCFVVFYPLLSTSASILIFTPYRKHTAQLFKDIRCRISVRHD</sequence>
<evidence type="ECO:0000313" key="2">
    <source>
        <dbReference type="EMBL" id="TKR72726.1"/>
    </source>
</evidence>
<dbReference type="Pfam" id="PF10318">
    <property type="entry name" value="7TM_GPCR_Srh"/>
    <property type="match status" value="1"/>
</dbReference>
<evidence type="ECO:0000256" key="1">
    <source>
        <dbReference type="SAM" id="Phobius"/>
    </source>
</evidence>
<evidence type="ECO:0008006" key="4">
    <source>
        <dbReference type="Google" id="ProtNLM"/>
    </source>
</evidence>
<keyword evidence="1" id="KW-0812">Transmembrane</keyword>
<name>A0A4U5MSM3_STECR</name>
<proteinExistence type="predicted"/>
<feature type="transmembrane region" description="Helical" evidence="1">
    <location>
        <begin position="80"/>
        <end position="105"/>
    </location>
</feature>
<feature type="transmembrane region" description="Helical" evidence="1">
    <location>
        <begin position="40"/>
        <end position="60"/>
    </location>
</feature>
<reference evidence="2 3" key="1">
    <citation type="journal article" date="2015" name="Genome Biol.">
        <title>Comparative genomics of Steinernema reveals deeply conserved gene regulatory networks.</title>
        <authorList>
            <person name="Dillman A.R."/>
            <person name="Macchietto M."/>
            <person name="Porter C.F."/>
            <person name="Rogers A."/>
            <person name="Williams B."/>
            <person name="Antoshechkin I."/>
            <person name="Lee M.M."/>
            <person name="Goodwin Z."/>
            <person name="Lu X."/>
            <person name="Lewis E.E."/>
            <person name="Goodrich-Blair H."/>
            <person name="Stock S.P."/>
            <person name="Adams B.J."/>
            <person name="Sternberg P.W."/>
            <person name="Mortazavi A."/>
        </authorList>
    </citation>
    <scope>NUCLEOTIDE SEQUENCE [LARGE SCALE GENOMIC DNA]</scope>
    <source>
        <strain evidence="2 3">ALL</strain>
    </source>
</reference>
<comment type="caution">
    <text evidence="2">The sequence shown here is derived from an EMBL/GenBank/DDBJ whole genome shotgun (WGS) entry which is preliminary data.</text>
</comment>
<protein>
    <recommendedName>
        <fullName evidence="4">G-protein coupled receptors family 1 profile domain-containing protein</fullName>
    </recommendedName>
</protein>
<keyword evidence="1" id="KW-0472">Membrane</keyword>
<dbReference type="Proteomes" id="UP000298663">
    <property type="component" value="Unassembled WGS sequence"/>
</dbReference>
<evidence type="ECO:0000313" key="3">
    <source>
        <dbReference type="Proteomes" id="UP000298663"/>
    </source>
</evidence>
<keyword evidence="1" id="KW-1133">Transmembrane helix</keyword>